<gene>
    <name evidence="3" type="ORF">B0J12DRAFT_251444</name>
</gene>
<dbReference type="InterPro" id="IPR012340">
    <property type="entry name" value="NA-bd_OB-fold"/>
</dbReference>
<dbReference type="InterPro" id="IPR000424">
    <property type="entry name" value="Primosome_PriB/ssb"/>
</dbReference>
<proteinExistence type="predicted"/>
<dbReference type="Proteomes" id="UP000774617">
    <property type="component" value="Unassembled WGS sequence"/>
</dbReference>
<evidence type="ECO:0000313" key="3">
    <source>
        <dbReference type="EMBL" id="KAH7038851.1"/>
    </source>
</evidence>
<dbReference type="EMBL" id="JAGTJR010000032">
    <property type="protein sequence ID" value="KAH7038851.1"/>
    <property type="molecule type" value="Genomic_DNA"/>
</dbReference>
<name>A0ABQ8FZP9_9PEZI</name>
<protein>
    <recommendedName>
        <fullName evidence="5">Primosome PriB/single-strand DNA-binding protein</fullName>
    </recommendedName>
</protein>
<organism evidence="3 4">
    <name type="scientific">Macrophomina phaseolina</name>
    <dbReference type="NCBI Taxonomy" id="35725"/>
    <lineage>
        <taxon>Eukaryota</taxon>
        <taxon>Fungi</taxon>
        <taxon>Dikarya</taxon>
        <taxon>Ascomycota</taxon>
        <taxon>Pezizomycotina</taxon>
        <taxon>Dothideomycetes</taxon>
        <taxon>Dothideomycetes incertae sedis</taxon>
        <taxon>Botryosphaeriales</taxon>
        <taxon>Botryosphaeriaceae</taxon>
        <taxon>Macrophomina</taxon>
    </lineage>
</organism>
<keyword evidence="4" id="KW-1185">Reference proteome</keyword>
<reference evidence="3 4" key="1">
    <citation type="journal article" date="2021" name="Nat. Commun.">
        <title>Genetic determinants of endophytism in the Arabidopsis root mycobiome.</title>
        <authorList>
            <person name="Mesny F."/>
            <person name="Miyauchi S."/>
            <person name="Thiergart T."/>
            <person name="Pickel B."/>
            <person name="Atanasova L."/>
            <person name="Karlsson M."/>
            <person name="Huettel B."/>
            <person name="Barry K.W."/>
            <person name="Haridas S."/>
            <person name="Chen C."/>
            <person name="Bauer D."/>
            <person name="Andreopoulos W."/>
            <person name="Pangilinan J."/>
            <person name="LaButti K."/>
            <person name="Riley R."/>
            <person name="Lipzen A."/>
            <person name="Clum A."/>
            <person name="Drula E."/>
            <person name="Henrissat B."/>
            <person name="Kohler A."/>
            <person name="Grigoriev I.V."/>
            <person name="Martin F.M."/>
            <person name="Hacquard S."/>
        </authorList>
    </citation>
    <scope>NUCLEOTIDE SEQUENCE [LARGE SCALE GENOMIC DNA]</scope>
    <source>
        <strain evidence="3 4">MPI-SDFR-AT-0080</strain>
    </source>
</reference>
<dbReference type="SUPFAM" id="SSF50249">
    <property type="entry name" value="Nucleic acid-binding proteins"/>
    <property type="match status" value="1"/>
</dbReference>
<comment type="caution">
    <text evidence="3">The sequence shown here is derived from an EMBL/GenBank/DDBJ whole genome shotgun (WGS) entry which is preliminary data.</text>
</comment>
<evidence type="ECO:0000256" key="1">
    <source>
        <dbReference type="ARBA" id="ARBA00023125"/>
    </source>
</evidence>
<dbReference type="CDD" id="cd04496">
    <property type="entry name" value="SSB_OBF"/>
    <property type="match status" value="1"/>
</dbReference>
<dbReference type="PROSITE" id="PS50935">
    <property type="entry name" value="SSB"/>
    <property type="match status" value="1"/>
</dbReference>
<keyword evidence="1 2" id="KW-0238">DNA-binding</keyword>
<evidence type="ECO:0000256" key="2">
    <source>
        <dbReference type="PROSITE-ProRule" id="PRU00252"/>
    </source>
</evidence>
<evidence type="ECO:0008006" key="5">
    <source>
        <dbReference type="Google" id="ProtNLM"/>
    </source>
</evidence>
<evidence type="ECO:0000313" key="4">
    <source>
        <dbReference type="Proteomes" id="UP000774617"/>
    </source>
</evidence>
<dbReference type="Gene3D" id="2.40.50.140">
    <property type="entry name" value="Nucleic acid-binding proteins"/>
    <property type="match status" value="1"/>
</dbReference>
<accession>A0ABQ8FZP9</accession>
<dbReference type="Pfam" id="PF00436">
    <property type="entry name" value="SSB"/>
    <property type="match status" value="1"/>
</dbReference>
<sequence length="142" mass="15690">MNALRTSAFAAGRRAFSTTPRAQLAKMTIIGRLGAEPELVNTSTGKEMVRYVLATNSGRRENNETSWFQVVSFDEGPRKDFLLNLPKGTLMHLEADAKMNTFETAEGQRASRLSLIQRQIEVLSRPYRQDAGDASQAAPESA</sequence>